<evidence type="ECO:0000313" key="1">
    <source>
        <dbReference type="EMBL" id="NPT59693.1"/>
    </source>
</evidence>
<reference evidence="1 2" key="1">
    <citation type="submission" date="2019-11" db="EMBL/GenBank/DDBJ databases">
        <title>Metabolism of dissolved organic matter in forest soils.</title>
        <authorList>
            <person name="Cyle K.T."/>
            <person name="Wilhelm R.C."/>
            <person name="Martinez C.E."/>
        </authorList>
    </citation>
    <scope>NUCLEOTIDE SEQUENCE [LARGE SCALE GENOMIC DNA]</scope>
    <source>
        <strain evidence="1 2">5N</strain>
    </source>
</reference>
<accession>A0A972NWF0</accession>
<dbReference type="AlphaFoldDB" id="A0A972NWF0"/>
<sequence>MDNALKEGSPTPASLIKHLPFNLDAARDGVTIAMANGQPAEFIAFCERAVFPLVVLTGPNNVINVYRADGTTDDGYEYNLVMVVPVETRYVNLYAVSDHAQHGIAEHYATEAEALKEASDWVAKGGKPMLAIAVPVEVRAQ</sequence>
<proteinExistence type="predicted"/>
<dbReference type="Proteomes" id="UP000655523">
    <property type="component" value="Unassembled WGS sequence"/>
</dbReference>
<evidence type="ECO:0000313" key="2">
    <source>
        <dbReference type="Proteomes" id="UP000655523"/>
    </source>
</evidence>
<organism evidence="1 2">
    <name type="scientific">Paraburkholderia elongata</name>
    <dbReference type="NCBI Taxonomy" id="2675747"/>
    <lineage>
        <taxon>Bacteria</taxon>
        <taxon>Pseudomonadati</taxon>
        <taxon>Pseudomonadota</taxon>
        <taxon>Betaproteobacteria</taxon>
        <taxon>Burkholderiales</taxon>
        <taxon>Burkholderiaceae</taxon>
        <taxon>Paraburkholderia</taxon>
    </lineage>
</organism>
<dbReference type="EMBL" id="WOEZ01000196">
    <property type="protein sequence ID" value="NPT59693.1"/>
    <property type="molecule type" value="Genomic_DNA"/>
</dbReference>
<protein>
    <submittedName>
        <fullName evidence="1">Uncharacterized protein</fullName>
    </submittedName>
</protein>
<gene>
    <name evidence="1" type="ORF">GNZ13_35350</name>
</gene>
<dbReference type="RefSeq" id="WP_172173235.1">
    <property type="nucleotide sequence ID" value="NZ_WOEZ01000196.1"/>
</dbReference>
<name>A0A972NWF0_9BURK</name>
<keyword evidence="2" id="KW-1185">Reference proteome</keyword>
<comment type="caution">
    <text evidence="1">The sequence shown here is derived from an EMBL/GenBank/DDBJ whole genome shotgun (WGS) entry which is preliminary data.</text>
</comment>